<feature type="signal peptide" evidence="1">
    <location>
        <begin position="1"/>
        <end position="26"/>
    </location>
</feature>
<name>A0AAV2H7E0_LYMST</name>
<proteinExistence type="predicted"/>
<keyword evidence="1" id="KW-0732">Signal</keyword>
<dbReference type="AlphaFoldDB" id="A0AAV2H7E0"/>
<protein>
    <submittedName>
        <fullName evidence="2">Uncharacterized protein</fullName>
    </submittedName>
</protein>
<gene>
    <name evidence="2" type="ORF">GSLYS_00003776001</name>
</gene>
<accession>A0AAV2H7E0</accession>
<keyword evidence="3" id="KW-1185">Reference proteome</keyword>
<evidence type="ECO:0000313" key="3">
    <source>
        <dbReference type="Proteomes" id="UP001497497"/>
    </source>
</evidence>
<dbReference type="EMBL" id="CAXITT010000052">
    <property type="protein sequence ID" value="CAL1529621.1"/>
    <property type="molecule type" value="Genomic_DNA"/>
</dbReference>
<feature type="chain" id="PRO_5043685206" evidence="1">
    <location>
        <begin position="27"/>
        <end position="207"/>
    </location>
</feature>
<comment type="caution">
    <text evidence="2">The sequence shown here is derived from an EMBL/GenBank/DDBJ whole genome shotgun (WGS) entry which is preliminary data.</text>
</comment>
<evidence type="ECO:0000256" key="1">
    <source>
        <dbReference type="SAM" id="SignalP"/>
    </source>
</evidence>
<reference evidence="2 3" key="1">
    <citation type="submission" date="2024-04" db="EMBL/GenBank/DDBJ databases">
        <authorList>
            <consortium name="Genoscope - CEA"/>
            <person name="William W."/>
        </authorList>
    </citation>
    <scope>NUCLEOTIDE SEQUENCE [LARGE SCALE GENOMIC DNA]</scope>
</reference>
<sequence>MAMVKCHHLALVVLALVTLPANPVASSAPSKNLLNFMSVISGRYVEEILESEKLLPAGELENLTELVIPVRIPAFDPDFAFLYEETVSGTRFRRHIFVVSENADKIITIRPYNITGNDVAKDLDVASLESLPLNAFSFDPDCALTYRPVSRNTYFGTWPDCTISDEGVIPFYSSVWTCDSENFLVLNEQSLESRYRIPYIMRKYGPE</sequence>
<organism evidence="2 3">
    <name type="scientific">Lymnaea stagnalis</name>
    <name type="common">Great pond snail</name>
    <name type="synonym">Helix stagnalis</name>
    <dbReference type="NCBI Taxonomy" id="6523"/>
    <lineage>
        <taxon>Eukaryota</taxon>
        <taxon>Metazoa</taxon>
        <taxon>Spiralia</taxon>
        <taxon>Lophotrochozoa</taxon>
        <taxon>Mollusca</taxon>
        <taxon>Gastropoda</taxon>
        <taxon>Heterobranchia</taxon>
        <taxon>Euthyneura</taxon>
        <taxon>Panpulmonata</taxon>
        <taxon>Hygrophila</taxon>
        <taxon>Lymnaeoidea</taxon>
        <taxon>Lymnaeidae</taxon>
        <taxon>Lymnaea</taxon>
    </lineage>
</organism>
<dbReference type="Proteomes" id="UP001497497">
    <property type="component" value="Unassembled WGS sequence"/>
</dbReference>
<evidence type="ECO:0000313" key="2">
    <source>
        <dbReference type="EMBL" id="CAL1529621.1"/>
    </source>
</evidence>